<dbReference type="NCBIfam" id="TIGR00254">
    <property type="entry name" value="GGDEF"/>
    <property type="match status" value="1"/>
</dbReference>
<evidence type="ECO:0000256" key="2">
    <source>
        <dbReference type="ARBA" id="ARBA00034247"/>
    </source>
</evidence>
<dbReference type="PROSITE" id="PS50887">
    <property type="entry name" value="GGDEF"/>
    <property type="match status" value="1"/>
</dbReference>
<evidence type="ECO:0000259" key="3">
    <source>
        <dbReference type="PROSITE" id="PS50887"/>
    </source>
</evidence>
<dbReference type="Gene3D" id="3.30.450.270">
    <property type="match status" value="1"/>
</dbReference>
<dbReference type="EC" id="2.7.7.65" evidence="1"/>
<dbReference type="SUPFAM" id="SSF55073">
    <property type="entry name" value="Nucleotide cyclase"/>
    <property type="match status" value="1"/>
</dbReference>
<sequence length="481" mass="53751">MSVDPLLSQPRLHDLATLLPELTWLGMATDQDAILQRLGELLFELTGQRPVALYRYHPDGKAHLIHHVASPLDAPPPSPFENAAVDQNRPLPLPKDSPHWGVVRCHADHLTAATRQLLTLMLNIAGQRLRYLKSLRYEHHREQLKARRRLIVNEIRQMRDASELVRRHGDHWLSLLRAQGVALLLNDRQVMRGTTPPAGALSQLKSALAAMQRTRRTSTLSDLPANLSAALPRSRYGDLLAICMTVNKVTIGWLVLFRPHQPSHCPDSDAVSQHASWLAIEAHTAQDLADDIGVALSVIDIMHANRKLISTNDRWRRLAHRDPLTGCWNRYRLDVALAEAIAQSAQSGDPLFLLLMDIDDFKAINDQHGHSVGDDVIVHVAGLIKRRLRQQDCWGRWGGEEFMVIISRVTPEQALTMAERLCNDIARTICPAGAGRITISIGAARWQPGMGHRQLIELADDAMYRAKRAGKNRVVSADNAT</sequence>
<proteinExistence type="predicted"/>
<accession>A0ABU1HD52</accession>
<dbReference type="SMART" id="SM00267">
    <property type="entry name" value="GGDEF"/>
    <property type="match status" value="1"/>
</dbReference>
<evidence type="ECO:0000313" key="4">
    <source>
        <dbReference type="EMBL" id="MDR5905217.1"/>
    </source>
</evidence>
<dbReference type="SUPFAM" id="SSF55781">
    <property type="entry name" value="GAF domain-like"/>
    <property type="match status" value="1"/>
</dbReference>
<dbReference type="InterPro" id="IPR050469">
    <property type="entry name" value="Diguanylate_Cyclase"/>
</dbReference>
<dbReference type="GO" id="GO:0052621">
    <property type="term" value="F:diguanylate cyclase activity"/>
    <property type="evidence" value="ECO:0007669"/>
    <property type="project" value="UniProtKB-EC"/>
</dbReference>
<dbReference type="CDD" id="cd01949">
    <property type="entry name" value="GGDEF"/>
    <property type="match status" value="1"/>
</dbReference>
<dbReference type="InterPro" id="IPR000160">
    <property type="entry name" value="GGDEF_dom"/>
</dbReference>
<organism evidence="4 5">
    <name type="scientific">Franzmannia qiaohouensis</name>
    <dbReference type="NCBI Taxonomy" id="1329370"/>
    <lineage>
        <taxon>Bacteria</taxon>
        <taxon>Pseudomonadati</taxon>
        <taxon>Pseudomonadota</taxon>
        <taxon>Gammaproteobacteria</taxon>
        <taxon>Oceanospirillales</taxon>
        <taxon>Halomonadaceae</taxon>
        <taxon>Franzmannia</taxon>
    </lineage>
</organism>
<dbReference type="EMBL" id="JARWAM010000005">
    <property type="protein sequence ID" value="MDR5905217.1"/>
    <property type="molecule type" value="Genomic_DNA"/>
</dbReference>
<comment type="caution">
    <text evidence="4">The sequence shown here is derived from an EMBL/GenBank/DDBJ whole genome shotgun (WGS) entry which is preliminary data.</text>
</comment>
<dbReference type="Pfam" id="PF00360">
    <property type="entry name" value="PHY"/>
    <property type="match status" value="1"/>
</dbReference>
<dbReference type="InterPro" id="IPR043150">
    <property type="entry name" value="Phytochrome_PHY_sf"/>
</dbReference>
<name>A0ABU1HD52_9GAMM</name>
<dbReference type="PANTHER" id="PTHR45138:SF9">
    <property type="entry name" value="DIGUANYLATE CYCLASE DGCM-RELATED"/>
    <property type="match status" value="1"/>
</dbReference>
<dbReference type="RefSeq" id="WP_309719422.1">
    <property type="nucleotide sequence ID" value="NZ_JARWAM010000005.1"/>
</dbReference>
<keyword evidence="4" id="KW-0548">Nucleotidyltransferase</keyword>
<keyword evidence="5" id="KW-1185">Reference proteome</keyword>
<gene>
    <name evidence="4" type="ORF">QC821_08035</name>
</gene>
<evidence type="ECO:0000313" key="5">
    <source>
        <dbReference type="Proteomes" id="UP001251374"/>
    </source>
</evidence>
<keyword evidence="4" id="KW-0808">Transferase</keyword>
<dbReference type="Gene3D" id="3.30.70.270">
    <property type="match status" value="1"/>
</dbReference>
<dbReference type="InterPro" id="IPR029787">
    <property type="entry name" value="Nucleotide_cyclase"/>
</dbReference>
<reference evidence="4 5" key="1">
    <citation type="submission" date="2023-04" db="EMBL/GenBank/DDBJ databases">
        <title>A long-awaited taxogenomic arrangement of the family Halomonadaceae.</title>
        <authorList>
            <person name="De La Haba R."/>
            <person name="Chuvochina M."/>
            <person name="Wittouck S."/>
            <person name="Arahal D.R."/>
            <person name="Sanchez-Porro C."/>
            <person name="Hugenholtz P."/>
            <person name="Ventosa A."/>
        </authorList>
    </citation>
    <scope>NUCLEOTIDE SEQUENCE [LARGE SCALE GENOMIC DNA]</scope>
    <source>
        <strain evidence="4 5">DSM 26770</strain>
    </source>
</reference>
<protein>
    <recommendedName>
        <fullName evidence="1">diguanylate cyclase</fullName>
        <ecNumber evidence="1">2.7.7.65</ecNumber>
    </recommendedName>
</protein>
<dbReference type="InterPro" id="IPR013515">
    <property type="entry name" value="Phytochrome_cen-reg"/>
</dbReference>
<feature type="domain" description="GGDEF" evidence="3">
    <location>
        <begin position="349"/>
        <end position="479"/>
    </location>
</feature>
<comment type="catalytic activity">
    <reaction evidence="2">
        <text>2 GTP = 3',3'-c-di-GMP + 2 diphosphate</text>
        <dbReference type="Rhea" id="RHEA:24898"/>
        <dbReference type="ChEBI" id="CHEBI:33019"/>
        <dbReference type="ChEBI" id="CHEBI:37565"/>
        <dbReference type="ChEBI" id="CHEBI:58805"/>
        <dbReference type="EC" id="2.7.7.65"/>
    </reaction>
</comment>
<dbReference type="InterPro" id="IPR043128">
    <property type="entry name" value="Rev_trsase/Diguanyl_cyclase"/>
</dbReference>
<dbReference type="Pfam" id="PF00990">
    <property type="entry name" value="GGDEF"/>
    <property type="match status" value="1"/>
</dbReference>
<dbReference type="Proteomes" id="UP001251374">
    <property type="component" value="Unassembled WGS sequence"/>
</dbReference>
<evidence type="ECO:0000256" key="1">
    <source>
        <dbReference type="ARBA" id="ARBA00012528"/>
    </source>
</evidence>
<dbReference type="PANTHER" id="PTHR45138">
    <property type="entry name" value="REGULATORY COMPONENTS OF SENSORY TRANSDUCTION SYSTEM"/>
    <property type="match status" value="1"/>
</dbReference>